<accession>A0A8C2V5X2</accession>
<dbReference type="SUPFAM" id="SSF56104">
    <property type="entry name" value="SAICAR synthase-like"/>
    <property type="match status" value="1"/>
</dbReference>
<reference evidence="1" key="2">
    <citation type="submission" date="2025-09" db="UniProtKB">
        <authorList>
            <consortium name="Ensembl"/>
        </authorList>
    </citation>
    <scope>IDENTIFICATION</scope>
</reference>
<reference evidence="1" key="1">
    <citation type="submission" date="2025-08" db="UniProtKB">
        <authorList>
            <consortium name="Ensembl"/>
        </authorList>
    </citation>
    <scope>IDENTIFICATION</scope>
</reference>
<dbReference type="GeneTree" id="ENSGT00940000156508"/>
<sequence>KEKAKELPTLKDNDFINEGQKIYIDDNNKKVFLEKLKKDVEIRPGKRCTSWPLSTSSLTTMQRRKLPTLQKLLNTGLEQRSQP</sequence>
<keyword evidence="2" id="KW-1185">Reference proteome</keyword>
<dbReference type="Gene3D" id="3.30.810.10">
    <property type="entry name" value="2-Layer Sandwich"/>
    <property type="match status" value="1"/>
</dbReference>
<name>A0A8C2V5X2_CHILA</name>
<dbReference type="Proteomes" id="UP000694398">
    <property type="component" value="Unassembled WGS sequence"/>
</dbReference>
<proteinExistence type="predicted"/>
<gene>
    <name evidence="1" type="primary">PIP4K2A</name>
</gene>
<evidence type="ECO:0000313" key="2">
    <source>
        <dbReference type="Proteomes" id="UP000694398"/>
    </source>
</evidence>
<organism evidence="1 2">
    <name type="scientific">Chinchilla lanigera</name>
    <name type="common">Long-tailed chinchilla</name>
    <name type="synonym">Chinchilla villidera</name>
    <dbReference type="NCBI Taxonomy" id="34839"/>
    <lineage>
        <taxon>Eukaryota</taxon>
        <taxon>Metazoa</taxon>
        <taxon>Chordata</taxon>
        <taxon>Craniata</taxon>
        <taxon>Vertebrata</taxon>
        <taxon>Euteleostomi</taxon>
        <taxon>Mammalia</taxon>
        <taxon>Eutheria</taxon>
        <taxon>Euarchontoglires</taxon>
        <taxon>Glires</taxon>
        <taxon>Rodentia</taxon>
        <taxon>Hystricomorpha</taxon>
        <taxon>Chinchillidae</taxon>
        <taxon>Chinchilla</taxon>
    </lineage>
</organism>
<dbReference type="AlphaFoldDB" id="A0A8C2V5X2"/>
<protein>
    <submittedName>
        <fullName evidence="1">Phosphatidylinositol-5-phosphate 4-kinase type 2 alpha</fullName>
    </submittedName>
</protein>
<dbReference type="Ensembl" id="ENSCLAT00000010882.1">
    <property type="protein sequence ID" value="ENSCLAP00000010749.1"/>
    <property type="gene ID" value="ENSCLAG00000007419.1"/>
</dbReference>
<evidence type="ECO:0000313" key="1">
    <source>
        <dbReference type="Ensembl" id="ENSCLAP00000010749.1"/>
    </source>
</evidence>
<dbReference type="InterPro" id="IPR027483">
    <property type="entry name" value="PInositol-4-P-4/5-kinase_C_sf"/>
</dbReference>